<feature type="transmembrane region" description="Helical" evidence="7">
    <location>
        <begin position="174"/>
        <end position="192"/>
    </location>
</feature>
<evidence type="ECO:0000313" key="9">
    <source>
        <dbReference type="EMBL" id="MFF5918660.1"/>
    </source>
</evidence>
<dbReference type="Gene3D" id="1.10.3730.20">
    <property type="match status" value="1"/>
</dbReference>
<comment type="subcellular location">
    <subcellularLocation>
        <location evidence="1">Membrane</location>
        <topology evidence="1">Multi-pass membrane protein</topology>
    </subcellularLocation>
</comment>
<evidence type="ECO:0000256" key="7">
    <source>
        <dbReference type="SAM" id="Phobius"/>
    </source>
</evidence>
<dbReference type="InterPro" id="IPR050638">
    <property type="entry name" value="AA-Vitamin_Transporters"/>
</dbReference>
<gene>
    <name evidence="9" type="ORF">ACFY8C_09960</name>
</gene>
<evidence type="ECO:0000256" key="3">
    <source>
        <dbReference type="ARBA" id="ARBA00022692"/>
    </source>
</evidence>
<accession>A0ABW6XME5</accession>
<keyword evidence="5 7" id="KW-0472">Membrane</keyword>
<feature type="transmembrane region" description="Helical" evidence="7">
    <location>
        <begin position="204"/>
        <end position="223"/>
    </location>
</feature>
<feature type="transmembrane region" description="Helical" evidence="7">
    <location>
        <begin position="144"/>
        <end position="162"/>
    </location>
</feature>
<comment type="caution">
    <text evidence="9">The sequence shown here is derived from an EMBL/GenBank/DDBJ whole genome shotgun (WGS) entry which is preliminary data.</text>
</comment>
<sequence>MRPYAPGTVPAPLLLLTGMISLQFGSAFAKRLFEETGPAGATLLRLLIAATLLCLFSRPAPRLLRTHGRLLLPYGAVFAVMQFSFYEATSRLPLGVVVTLEFSGPLLLAAVTSRRALDRVRVALAGAGLLVLGGTKGMDDPVGLAASLLTGAALTAYILLGARVGRAVPGGSGLALGLTVAAALALPAAPALGLPPADVLLEPGVLGAALAVAVLTTVVPFSLEFAALRRMPPRVFAVLSTVEPVIAALVGLALLGEHLTWLQWAAVLCVVGAALGTGLAAGAPDKEAAPPGTSPGTSDPAPDPPPEPPGTSPAPSDRSPSRKNGVHP</sequence>
<feature type="compositionally biased region" description="Pro residues" evidence="6">
    <location>
        <begin position="301"/>
        <end position="312"/>
    </location>
</feature>
<keyword evidence="4 7" id="KW-1133">Transmembrane helix</keyword>
<feature type="transmembrane region" description="Helical" evidence="7">
    <location>
        <begin position="261"/>
        <end position="281"/>
    </location>
</feature>
<dbReference type="RefSeq" id="WP_051820565.1">
    <property type="nucleotide sequence ID" value="NZ_JBIBDZ010000002.1"/>
</dbReference>
<keyword evidence="10" id="KW-1185">Reference proteome</keyword>
<dbReference type="Pfam" id="PF00892">
    <property type="entry name" value="EamA"/>
    <property type="match status" value="1"/>
</dbReference>
<evidence type="ECO:0000256" key="4">
    <source>
        <dbReference type="ARBA" id="ARBA00022989"/>
    </source>
</evidence>
<dbReference type="SUPFAM" id="SSF103481">
    <property type="entry name" value="Multidrug resistance efflux transporter EmrE"/>
    <property type="match status" value="1"/>
</dbReference>
<dbReference type="Proteomes" id="UP001602370">
    <property type="component" value="Unassembled WGS sequence"/>
</dbReference>
<evidence type="ECO:0000256" key="6">
    <source>
        <dbReference type="SAM" id="MobiDB-lite"/>
    </source>
</evidence>
<dbReference type="EMBL" id="JBIBDZ010000002">
    <property type="protein sequence ID" value="MFF5918660.1"/>
    <property type="molecule type" value="Genomic_DNA"/>
</dbReference>
<dbReference type="PANTHER" id="PTHR32322:SF2">
    <property type="entry name" value="EAMA DOMAIN-CONTAINING PROTEIN"/>
    <property type="match status" value="1"/>
</dbReference>
<feature type="transmembrane region" description="Helical" evidence="7">
    <location>
        <begin position="39"/>
        <end position="56"/>
    </location>
</feature>
<feature type="transmembrane region" description="Helical" evidence="7">
    <location>
        <begin position="68"/>
        <end position="86"/>
    </location>
</feature>
<evidence type="ECO:0000256" key="2">
    <source>
        <dbReference type="ARBA" id="ARBA00007362"/>
    </source>
</evidence>
<feature type="transmembrane region" description="Helical" evidence="7">
    <location>
        <begin position="235"/>
        <end position="255"/>
    </location>
</feature>
<protein>
    <submittedName>
        <fullName evidence="9">DMT family transporter</fullName>
    </submittedName>
</protein>
<keyword evidence="3 7" id="KW-0812">Transmembrane</keyword>
<evidence type="ECO:0000256" key="5">
    <source>
        <dbReference type="ARBA" id="ARBA00023136"/>
    </source>
</evidence>
<organism evidence="9 10">
    <name type="scientific">Streptomyces flavochromogenes</name>
    <dbReference type="NCBI Taxonomy" id="68199"/>
    <lineage>
        <taxon>Bacteria</taxon>
        <taxon>Bacillati</taxon>
        <taxon>Actinomycetota</taxon>
        <taxon>Actinomycetes</taxon>
        <taxon>Kitasatosporales</taxon>
        <taxon>Streptomycetaceae</taxon>
        <taxon>Streptomyces</taxon>
    </lineage>
</organism>
<dbReference type="InterPro" id="IPR000620">
    <property type="entry name" value="EamA_dom"/>
</dbReference>
<evidence type="ECO:0000313" key="10">
    <source>
        <dbReference type="Proteomes" id="UP001602370"/>
    </source>
</evidence>
<evidence type="ECO:0000256" key="1">
    <source>
        <dbReference type="ARBA" id="ARBA00004141"/>
    </source>
</evidence>
<reference evidence="9 10" key="1">
    <citation type="submission" date="2024-10" db="EMBL/GenBank/DDBJ databases">
        <title>The Natural Products Discovery Center: Release of the First 8490 Sequenced Strains for Exploring Actinobacteria Biosynthetic Diversity.</title>
        <authorList>
            <person name="Kalkreuter E."/>
            <person name="Kautsar S.A."/>
            <person name="Yang D."/>
            <person name="Bader C.D."/>
            <person name="Teijaro C.N."/>
            <person name="Fluegel L."/>
            <person name="Davis C.M."/>
            <person name="Simpson J.R."/>
            <person name="Lauterbach L."/>
            <person name="Steele A.D."/>
            <person name="Gui C."/>
            <person name="Meng S."/>
            <person name="Li G."/>
            <person name="Viehrig K."/>
            <person name="Ye F."/>
            <person name="Su P."/>
            <person name="Kiefer A.F."/>
            <person name="Nichols A."/>
            <person name="Cepeda A.J."/>
            <person name="Yan W."/>
            <person name="Fan B."/>
            <person name="Jiang Y."/>
            <person name="Adhikari A."/>
            <person name="Zheng C.-J."/>
            <person name="Schuster L."/>
            <person name="Cowan T.M."/>
            <person name="Smanski M.J."/>
            <person name="Chevrette M.G."/>
            <person name="De Carvalho L.P.S."/>
            <person name="Shen B."/>
        </authorList>
    </citation>
    <scope>NUCLEOTIDE SEQUENCE [LARGE SCALE GENOMIC DNA]</scope>
    <source>
        <strain evidence="9 10">NPDC012605</strain>
    </source>
</reference>
<proteinExistence type="inferred from homology"/>
<dbReference type="InterPro" id="IPR037185">
    <property type="entry name" value="EmrE-like"/>
</dbReference>
<evidence type="ECO:0000259" key="8">
    <source>
        <dbReference type="Pfam" id="PF00892"/>
    </source>
</evidence>
<comment type="similarity">
    <text evidence="2">Belongs to the EamA transporter family.</text>
</comment>
<feature type="domain" description="EamA" evidence="8">
    <location>
        <begin position="143"/>
        <end position="276"/>
    </location>
</feature>
<name>A0ABW6XME5_9ACTN</name>
<feature type="region of interest" description="Disordered" evidence="6">
    <location>
        <begin position="282"/>
        <end position="328"/>
    </location>
</feature>
<dbReference type="PANTHER" id="PTHR32322">
    <property type="entry name" value="INNER MEMBRANE TRANSPORTER"/>
    <property type="match status" value="1"/>
</dbReference>